<keyword evidence="3" id="KW-0472">Membrane</keyword>
<evidence type="ECO:0000256" key="3">
    <source>
        <dbReference type="ARBA" id="ARBA00022475"/>
    </source>
</evidence>
<dbReference type="SUPFAM" id="SSF52540">
    <property type="entry name" value="P-loop containing nucleoside triphosphate hydrolases"/>
    <property type="match status" value="1"/>
</dbReference>
<dbReference type="PANTHER" id="PTHR42734:SF6">
    <property type="entry name" value="MOLYBDATE IMPORT ATP-BINDING PROTEIN MOLC"/>
    <property type="match status" value="1"/>
</dbReference>
<reference evidence="7 8" key="1">
    <citation type="submission" date="2017-08" db="EMBL/GenBank/DDBJ databases">
        <title>Pusillimonas indicus sp. nov., a member of the family Alcaligenaceae isolated from surface seawater.</title>
        <authorList>
            <person name="Li J."/>
        </authorList>
    </citation>
    <scope>NUCLEOTIDE SEQUENCE [LARGE SCALE GENOMIC DNA]</scope>
    <source>
        <strain evidence="7 8">17-4A</strain>
    </source>
</reference>
<dbReference type="InterPro" id="IPR027417">
    <property type="entry name" value="P-loop_NTPase"/>
</dbReference>
<dbReference type="PANTHER" id="PTHR42734">
    <property type="entry name" value="METAL TRANSPORT SYSTEM ATP-BINDING PROTEIN TM_0124-RELATED"/>
    <property type="match status" value="1"/>
</dbReference>
<dbReference type="PROSITE" id="PS00211">
    <property type="entry name" value="ABC_TRANSPORTER_1"/>
    <property type="match status" value="1"/>
</dbReference>
<dbReference type="Pfam" id="PF00005">
    <property type="entry name" value="ABC_tran"/>
    <property type="match status" value="1"/>
</dbReference>
<dbReference type="Gene3D" id="3.40.50.300">
    <property type="entry name" value="P-loop containing nucleotide triphosphate hydrolases"/>
    <property type="match status" value="1"/>
</dbReference>
<proteinExistence type="inferred from homology"/>
<dbReference type="InterPro" id="IPR003593">
    <property type="entry name" value="AAA+_ATPase"/>
</dbReference>
<evidence type="ECO:0000256" key="2">
    <source>
        <dbReference type="ARBA" id="ARBA00022448"/>
    </source>
</evidence>
<evidence type="ECO:0000256" key="4">
    <source>
        <dbReference type="ARBA" id="ARBA00022741"/>
    </source>
</evidence>
<dbReference type="Proteomes" id="UP000266483">
    <property type="component" value="Unassembled WGS sequence"/>
</dbReference>
<name>A0ABX9MRZ4_9BURK</name>
<dbReference type="InterPro" id="IPR003439">
    <property type="entry name" value="ABC_transporter-like_ATP-bd"/>
</dbReference>
<keyword evidence="4" id="KW-0547">Nucleotide-binding</keyword>
<comment type="caution">
    <text evidence="7">The sequence shown here is derived from an EMBL/GenBank/DDBJ whole genome shotgun (WGS) entry which is preliminary data.</text>
</comment>
<comment type="similarity">
    <text evidence="1">Belongs to the ABC transporter superfamily.</text>
</comment>
<keyword evidence="5" id="KW-0067">ATP-binding</keyword>
<keyword evidence="2" id="KW-0813">Transport</keyword>
<evidence type="ECO:0000256" key="1">
    <source>
        <dbReference type="ARBA" id="ARBA00005417"/>
    </source>
</evidence>
<organism evidence="7 8">
    <name type="scientific">Neopusillimonas maritima</name>
    <dbReference type="NCBI Taxonomy" id="2026239"/>
    <lineage>
        <taxon>Bacteria</taxon>
        <taxon>Pseudomonadati</taxon>
        <taxon>Pseudomonadota</taxon>
        <taxon>Betaproteobacteria</taxon>
        <taxon>Burkholderiales</taxon>
        <taxon>Alcaligenaceae</taxon>
        <taxon>Neopusillimonas</taxon>
    </lineage>
</organism>
<evidence type="ECO:0000256" key="5">
    <source>
        <dbReference type="ARBA" id="ARBA00022840"/>
    </source>
</evidence>
<dbReference type="PROSITE" id="PS50893">
    <property type="entry name" value="ABC_TRANSPORTER_2"/>
    <property type="match status" value="1"/>
</dbReference>
<evidence type="ECO:0000313" key="7">
    <source>
        <dbReference type="EMBL" id="RII81704.1"/>
    </source>
</evidence>
<gene>
    <name evidence="7" type="ORF">CJO09_15100</name>
</gene>
<evidence type="ECO:0000259" key="6">
    <source>
        <dbReference type="PROSITE" id="PS50893"/>
    </source>
</evidence>
<dbReference type="EMBL" id="NQOU01000010">
    <property type="protein sequence ID" value="RII81704.1"/>
    <property type="molecule type" value="Genomic_DNA"/>
</dbReference>
<dbReference type="InterPro" id="IPR050153">
    <property type="entry name" value="Metal_Ion_Import_ABC"/>
</dbReference>
<dbReference type="SMART" id="SM00382">
    <property type="entry name" value="AAA"/>
    <property type="match status" value="1"/>
</dbReference>
<dbReference type="InterPro" id="IPR017871">
    <property type="entry name" value="ABC_transporter-like_CS"/>
</dbReference>
<keyword evidence="8" id="KW-1185">Reference proteome</keyword>
<sequence>MHSFMASSFRAAGITTHLNDKTVLSELNLPDLETGQLCALMGPNGCGKSTLLKSLAGLVQCKIKTLTYADRQIPQNEKHLPQPLFGYLPQYLPEGPNLTVMEALLVAQANSNTASKSRPFEEAESILEELNILSLANARADQLSGGQKQLLALGQLLCRKPRILLLDEPFAALDMAHTYQVMNLLKSLTVRQQLITIFVTHDLNFALRNANVALLMKNGGLNSYGTPESVLNSSRIADVFGVQTRLERCSHGQPFIFIDGPAVKLL</sequence>
<feature type="domain" description="ABC transporter" evidence="6">
    <location>
        <begin position="9"/>
        <end position="243"/>
    </location>
</feature>
<protein>
    <recommendedName>
        <fullName evidence="6">ABC transporter domain-containing protein</fullName>
    </recommendedName>
</protein>
<accession>A0ABX9MRZ4</accession>
<keyword evidence="3" id="KW-1003">Cell membrane</keyword>
<evidence type="ECO:0000313" key="8">
    <source>
        <dbReference type="Proteomes" id="UP000266483"/>
    </source>
</evidence>